<dbReference type="STRING" id="1229665.N1RBW5"/>
<dbReference type="EMBL" id="KB726995">
    <property type="protein sequence ID" value="EMT62836.1"/>
    <property type="molecule type" value="Genomic_DNA"/>
</dbReference>
<reference evidence="3" key="1">
    <citation type="submission" date="2012-09" db="EMBL/GenBank/DDBJ databases">
        <title>Genome sequencing and comparative transcriptomics of race 1 and race 4 of banana pathogen: Fusarium oxysporum f. sp. cubense.</title>
        <authorList>
            <person name="Fang X."/>
            <person name="Huang J."/>
        </authorList>
    </citation>
    <scope>NUCLEOTIDE SEQUENCE [LARGE SCALE GENOMIC DNA]</scope>
    <source>
        <strain evidence="3">race 4</strain>
    </source>
</reference>
<dbReference type="PANTHER" id="PTHR33112">
    <property type="entry name" value="DOMAIN PROTEIN, PUTATIVE-RELATED"/>
    <property type="match status" value="1"/>
</dbReference>
<gene>
    <name evidence="2" type="ORF">FOC4_g10006478</name>
</gene>
<feature type="domain" description="Heterokaryon incompatibility" evidence="1">
    <location>
        <begin position="207"/>
        <end position="358"/>
    </location>
</feature>
<dbReference type="AlphaFoldDB" id="N1RBW5"/>
<evidence type="ECO:0000313" key="2">
    <source>
        <dbReference type="EMBL" id="EMT62836.1"/>
    </source>
</evidence>
<dbReference type="PANTHER" id="PTHR33112:SF10">
    <property type="entry name" value="TOL"/>
    <property type="match status" value="1"/>
</dbReference>
<organism evidence="2 3">
    <name type="scientific">Fusarium oxysporum f. sp. cubense (strain race 4)</name>
    <name type="common">Panama disease fungus</name>
    <dbReference type="NCBI Taxonomy" id="2502994"/>
    <lineage>
        <taxon>Eukaryota</taxon>
        <taxon>Fungi</taxon>
        <taxon>Dikarya</taxon>
        <taxon>Ascomycota</taxon>
        <taxon>Pezizomycotina</taxon>
        <taxon>Sordariomycetes</taxon>
        <taxon>Hypocreomycetidae</taxon>
        <taxon>Hypocreales</taxon>
        <taxon>Nectriaceae</taxon>
        <taxon>Fusarium</taxon>
        <taxon>Fusarium oxysporum species complex</taxon>
    </lineage>
</organism>
<dbReference type="Proteomes" id="UP000016929">
    <property type="component" value="Unassembled WGS sequence"/>
</dbReference>
<evidence type="ECO:0000259" key="1">
    <source>
        <dbReference type="Pfam" id="PF06985"/>
    </source>
</evidence>
<reference evidence="3" key="2">
    <citation type="journal article" date="2014" name="PLoS ONE">
        <title>Genome and Transcriptome Analysis of the Fungal Pathogen Fusarium oxysporum f. sp. cubense Causing Banana Vascular Wilt Disease.</title>
        <authorList>
            <person name="Guo L."/>
            <person name="Han L."/>
            <person name="Yang L."/>
            <person name="Zeng H."/>
            <person name="Fan D."/>
            <person name="Zhu Y."/>
            <person name="Feng Y."/>
            <person name="Wang G."/>
            <person name="Peng C."/>
            <person name="Jiang X."/>
            <person name="Zhou D."/>
            <person name="Ni P."/>
            <person name="Liang C."/>
            <person name="Liu L."/>
            <person name="Wang J."/>
            <person name="Mao C."/>
            <person name="Fang X."/>
            <person name="Peng M."/>
            <person name="Huang J."/>
        </authorList>
    </citation>
    <scope>NUCLEOTIDE SEQUENCE [LARGE SCALE GENOMIC DNA]</scope>
    <source>
        <strain evidence="3">race 4</strain>
    </source>
</reference>
<dbReference type="InterPro" id="IPR010730">
    <property type="entry name" value="HET"/>
</dbReference>
<dbReference type="Pfam" id="PF06985">
    <property type="entry name" value="HET"/>
    <property type="match status" value="1"/>
</dbReference>
<keyword evidence="3" id="KW-1185">Reference proteome</keyword>
<protein>
    <recommendedName>
        <fullName evidence="1">Heterokaryon incompatibility domain-containing protein</fullName>
    </recommendedName>
</protein>
<accession>N1RBW5</accession>
<evidence type="ECO:0000313" key="3">
    <source>
        <dbReference type="Proteomes" id="UP000016929"/>
    </source>
</evidence>
<proteinExistence type="predicted"/>
<dbReference type="OrthoDB" id="5362512at2759"/>
<sequence length="688" mass="78593">MAICSNCVSAISRLYPKEGELEPKRMTSQIYPPYDIYNSNACWICDKHAHFLKDYYFGIYQEWLQNPLKVIYICEFGSMVKDPKIDDGDGKIEEHLPADSRGRRNFDLHQVFLWRNIKAEAGGCQIELHFHKSGDIPEEAPYSRHRGLASINYRQIREWLHECKMNHTACITSSNNAWYPTRLLDLGHGRTITKLIVTQHEELTGPYMTLSHRWGTFPYEKLTTQSEHRFKCSIDLQSLPRLFQQAIEVVRQLQVRYLWIDSLCIKQDKECGDWDVEALKMGQVYANSYLNLSASYSADAEEIDPEIFYPESWAHARPYRATLEGIGPLQRDMIVDGDIWKDEVLDSPLMERGWVFQERLLAPKVLHFGMRQLAWECNGLSALEMFPRGLPRGLEVLSKQQVYLSTMVPKQNTTQANFRECWQQLIAQYSACKLTFHTDKLVAFAGIAKIIEARRGDMYIAGTWKSIIKEGLGWYRTLFRHGLTPASQTRARAPSWSWLSLDEEIGFYLETSGNNSLSYFCSVLQTPEPDHAGSSVLTAHGSLRIEGLMLPVGSIEWSGNNISCFQVASFRFEQGPGPDTTHLDFDDSRPEVEGICSQLKPLFVPLCASQSVVVGVIIVKPHGTGNYHRIGAAQIQFAKIPHKSQGPHLDGWIPHDESRYFFHVVGVMLLHHISQQWKGGKHSVFSLD</sequence>
<dbReference type="HOGENOM" id="CLU_002639_3_0_1"/>
<name>N1RBW5_FUSC4</name>